<dbReference type="GO" id="GO:0016020">
    <property type="term" value="C:membrane"/>
    <property type="evidence" value="ECO:0007669"/>
    <property type="project" value="InterPro"/>
</dbReference>
<keyword evidence="5" id="KW-0547">Nucleotide-binding</keyword>
<keyword evidence="10" id="KW-0472">Membrane</keyword>
<evidence type="ECO:0000256" key="10">
    <source>
        <dbReference type="SAM" id="Phobius"/>
    </source>
</evidence>
<dbReference type="EMBL" id="FODY01000006">
    <property type="protein sequence ID" value="SEO85653.1"/>
    <property type="molecule type" value="Genomic_DNA"/>
</dbReference>
<evidence type="ECO:0000256" key="6">
    <source>
        <dbReference type="ARBA" id="ARBA00022777"/>
    </source>
</evidence>
<evidence type="ECO:0000256" key="7">
    <source>
        <dbReference type="ARBA" id="ARBA00022840"/>
    </source>
</evidence>
<dbReference type="GO" id="GO:0005524">
    <property type="term" value="F:ATP binding"/>
    <property type="evidence" value="ECO:0007669"/>
    <property type="project" value="UniProtKB-KW"/>
</dbReference>
<organism evidence="13 14">
    <name type="scientific">Propionispora vibrioides</name>
    <dbReference type="NCBI Taxonomy" id="112903"/>
    <lineage>
        <taxon>Bacteria</taxon>
        <taxon>Bacillati</taxon>
        <taxon>Bacillota</taxon>
        <taxon>Negativicutes</taxon>
        <taxon>Selenomonadales</taxon>
        <taxon>Sporomusaceae</taxon>
        <taxon>Propionispora</taxon>
    </lineage>
</organism>
<evidence type="ECO:0000259" key="12">
    <source>
        <dbReference type="Pfam" id="PF07730"/>
    </source>
</evidence>
<keyword evidence="10" id="KW-0812">Transmembrane</keyword>
<evidence type="ECO:0000256" key="9">
    <source>
        <dbReference type="SAM" id="Coils"/>
    </source>
</evidence>
<dbReference type="Pfam" id="PF07730">
    <property type="entry name" value="HisKA_3"/>
    <property type="match status" value="1"/>
</dbReference>
<dbReference type="InterPro" id="IPR036890">
    <property type="entry name" value="HATPase_C_sf"/>
</dbReference>
<evidence type="ECO:0000256" key="5">
    <source>
        <dbReference type="ARBA" id="ARBA00022741"/>
    </source>
</evidence>
<gene>
    <name evidence="13" type="ORF">SAMN04490178_10616</name>
</gene>
<feature type="domain" description="Histidine kinase/HSP90-like ATPase" evidence="11">
    <location>
        <begin position="187"/>
        <end position="278"/>
    </location>
</feature>
<evidence type="ECO:0000256" key="8">
    <source>
        <dbReference type="ARBA" id="ARBA00023012"/>
    </source>
</evidence>
<dbReference type="GO" id="GO:0046983">
    <property type="term" value="F:protein dimerization activity"/>
    <property type="evidence" value="ECO:0007669"/>
    <property type="project" value="InterPro"/>
</dbReference>
<keyword evidence="4" id="KW-0808">Transferase</keyword>
<dbReference type="GO" id="GO:0000155">
    <property type="term" value="F:phosphorelay sensor kinase activity"/>
    <property type="evidence" value="ECO:0007669"/>
    <property type="project" value="InterPro"/>
</dbReference>
<keyword evidence="10" id="KW-1133">Transmembrane helix</keyword>
<keyword evidence="7" id="KW-0067">ATP-binding</keyword>
<name>A0A1H8T544_9FIRM</name>
<feature type="transmembrane region" description="Helical" evidence="10">
    <location>
        <begin position="6"/>
        <end position="24"/>
    </location>
</feature>
<evidence type="ECO:0000256" key="2">
    <source>
        <dbReference type="ARBA" id="ARBA00012438"/>
    </source>
</evidence>
<protein>
    <recommendedName>
        <fullName evidence="2">histidine kinase</fullName>
        <ecNumber evidence="2">2.7.13.3</ecNumber>
    </recommendedName>
</protein>
<dbReference type="CDD" id="cd16917">
    <property type="entry name" value="HATPase_UhpB-NarQ-NarX-like"/>
    <property type="match status" value="1"/>
</dbReference>
<dbReference type="RefSeq" id="WP_091745067.1">
    <property type="nucleotide sequence ID" value="NZ_FODY01000006.1"/>
</dbReference>
<evidence type="ECO:0000259" key="11">
    <source>
        <dbReference type="Pfam" id="PF02518"/>
    </source>
</evidence>
<proteinExistence type="predicted"/>
<keyword evidence="3" id="KW-0597">Phosphoprotein</keyword>
<dbReference type="InterPro" id="IPR050482">
    <property type="entry name" value="Sensor_HK_TwoCompSys"/>
</dbReference>
<evidence type="ECO:0000313" key="13">
    <source>
        <dbReference type="EMBL" id="SEO85653.1"/>
    </source>
</evidence>
<sequence>MHTTQMKWIAAIVPAICIGLFEFARHEFLHVISMDWGNVLVAVLTGIIFMLFSHGIFTLMENLYGKLQQEKQETAVLQERYRIARNLHDSIAQSLFFMNVKIMDIERACQNRQEPWTAIKDLREAIRFADTELRQHIFALQTVAAEDNIDLIAAMQDHLRQYETQTGTKVNLAITCAKKIPFSSYERKQLFHIFQELLFNIRKHAAATQVNVSLSEQSEAFTLSIADNGKGFVAAENLRQKKSFGYKLLEQDIQSIEADLQLVSIPGAGTTVTVTKKKKKELPS</sequence>
<evidence type="ECO:0000256" key="3">
    <source>
        <dbReference type="ARBA" id="ARBA00022553"/>
    </source>
</evidence>
<keyword evidence="9" id="KW-0175">Coiled coil</keyword>
<reference evidence="13 14" key="1">
    <citation type="submission" date="2016-10" db="EMBL/GenBank/DDBJ databases">
        <authorList>
            <person name="de Groot N.N."/>
        </authorList>
    </citation>
    <scope>NUCLEOTIDE SEQUENCE [LARGE SCALE GENOMIC DNA]</scope>
    <source>
        <strain evidence="13 14">DSM 13305</strain>
    </source>
</reference>
<feature type="domain" description="Signal transduction histidine kinase subgroup 3 dimerisation and phosphoacceptor" evidence="12">
    <location>
        <begin position="79"/>
        <end position="142"/>
    </location>
</feature>
<dbReference type="STRING" id="112903.SAMN04490178_10616"/>
<dbReference type="AlphaFoldDB" id="A0A1H8T544"/>
<dbReference type="OrthoDB" id="773385at2"/>
<evidence type="ECO:0000256" key="1">
    <source>
        <dbReference type="ARBA" id="ARBA00000085"/>
    </source>
</evidence>
<keyword evidence="8" id="KW-0902">Two-component regulatory system</keyword>
<dbReference type="Gene3D" id="3.30.565.10">
    <property type="entry name" value="Histidine kinase-like ATPase, C-terminal domain"/>
    <property type="match status" value="1"/>
</dbReference>
<dbReference type="EC" id="2.7.13.3" evidence="2"/>
<keyword evidence="6 13" id="KW-0418">Kinase</keyword>
<comment type="catalytic activity">
    <reaction evidence="1">
        <text>ATP + protein L-histidine = ADP + protein N-phospho-L-histidine.</text>
        <dbReference type="EC" id="2.7.13.3"/>
    </reaction>
</comment>
<dbReference type="SUPFAM" id="SSF55874">
    <property type="entry name" value="ATPase domain of HSP90 chaperone/DNA topoisomerase II/histidine kinase"/>
    <property type="match status" value="1"/>
</dbReference>
<feature type="transmembrane region" description="Helical" evidence="10">
    <location>
        <begin position="36"/>
        <end position="57"/>
    </location>
</feature>
<dbReference type="Pfam" id="PF02518">
    <property type="entry name" value="HATPase_c"/>
    <property type="match status" value="1"/>
</dbReference>
<keyword evidence="14" id="KW-1185">Reference proteome</keyword>
<feature type="coiled-coil region" evidence="9">
    <location>
        <begin position="60"/>
        <end position="87"/>
    </location>
</feature>
<evidence type="ECO:0000313" key="14">
    <source>
        <dbReference type="Proteomes" id="UP000198847"/>
    </source>
</evidence>
<dbReference type="Proteomes" id="UP000198847">
    <property type="component" value="Unassembled WGS sequence"/>
</dbReference>
<dbReference type="InterPro" id="IPR003594">
    <property type="entry name" value="HATPase_dom"/>
</dbReference>
<dbReference type="Gene3D" id="1.20.5.1930">
    <property type="match status" value="1"/>
</dbReference>
<evidence type="ECO:0000256" key="4">
    <source>
        <dbReference type="ARBA" id="ARBA00022679"/>
    </source>
</evidence>
<accession>A0A1H8T544</accession>
<dbReference type="InterPro" id="IPR011712">
    <property type="entry name" value="Sig_transdc_His_kin_sub3_dim/P"/>
</dbReference>
<dbReference type="PANTHER" id="PTHR24421:SF10">
    <property type="entry name" value="NITRATE_NITRITE SENSOR PROTEIN NARQ"/>
    <property type="match status" value="1"/>
</dbReference>
<dbReference type="PANTHER" id="PTHR24421">
    <property type="entry name" value="NITRATE/NITRITE SENSOR PROTEIN NARX-RELATED"/>
    <property type="match status" value="1"/>
</dbReference>